<dbReference type="Pfam" id="PF00512">
    <property type="entry name" value="HisKA"/>
    <property type="match status" value="1"/>
</dbReference>
<evidence type="ECO:0000256" key="1">
    <source>
        <dbReference type="ARBA" id="ARBA00000085"/>
    </source>
</evidence>
<dbReference type="EC" id="2.7.13.3" evidence="4"/>
<dbReference type="FunFam" id="3.30.565.10:FF:000023">
    <property type="entry name" value="PAS domain-containing sensor histidine kinase"/>
    <property type="match status" value="1"/>
</dbReference>
<comment type="caution">
    <text evidence="19">The sequence shown here is derived from an EMBL/GenBank/DDBJ whole genome shotgun (WGS) entry which is preliminary data.</text>
</comment>
<dbReference type="InterPro" id="IPR000014">
    <property type="entry name" value="PAS"/>
</dbReference>
<keyword evidence="14 15" id="KW-0472">Membrane</keyword>
<dbReference type="GO" id="GO:0030295">
    <property type="term" value="F:protein kinase activator activity"/>
    <property type="evidence" value="ECO:0007669"/>
    <property type="project" value="TreeGrafter"/>
</dbReference>
<dbReference type="InterPro" id="IPR005467">
    <property type="entry name" value="His_kinase_dom"/>
</dbReference>
<reference evidence="19" key="2">
    <citation type="journal article" date="2021" name="PeerJ">
        <title>Extensive microbial diversity within the chicken gut microbiome revealed by metagenomics and culture.</title>
        <authorList>
            <person name="Gilroy R."/>
            <person name="Ravi A."/>
            <person name="Getino M."/>
            <person name="Pursley I."/>
            <person name="Horton D.L."/>
            <person name="Alikhan N.F."/>
            <person name="Baker D."/>
            <person name="Gharbi K."/>
            <person name="Hall N."/>
            <person name="Watson M."/>
            <person name="Adriaenssens E.M."/>
            <person name="Foster-Nyarko E."/>
            <person name="Jarju S."/>
            <person name="Secka A."/>
            <person name="Antonio M."/>
            <person name="Oren A."/>
            <person name="Chaudhuri R.R."/>
            <person name="La Ragione R."/>
            <person name="Hildebrand F."/>
            <person name="Pallen M.J."/>
        </authorList>
    </citation>
    <scope>NUCLEOTIDE SEQUENCE</scope>
    <source>
        <strain evidence="19">10669</strain>
    </source>
</reference>
<evidence type="ECO:0000256" key="9">
    <source>
        <dbReference type="ARBA" id="ARBA00022741"/>
    </source>
</evidence>
<dbReference type="PANTHER" id="PTHR42878:SF7">
    <property type="entry name" value="SENSOR HISTIDINE KINASE GLRK"/>
    <property type="match status" value="1"/>
</dbReference>
<dbReference type="EMBL" id="DVOG01000062">
    <property type="protein sequence ID" value="HIV03968.1"/>
    <property type="molecule type" value="Genomic_DNA"/>
</dbReference>
<keyword evidence="12 15" id="KW-1133">Transmembrane helix</keyword>
<dbReference type="GO" id="GO:0007234">
    <property type="term" value="P:osmosensory signaling via phosphorelay pathway"/>
    <property type="evidence" value="ECO:0007669"/>
    <property type="project" value="TreeGrafter"/>
</dbReference>
<dbReference type="AlphaFoldDB" id="A0A9D1T0N6"/>
<keyword evidence="11" id="KW-0067">ATP-binding</keyword>
<dbReference type="PROSITE" id="PS50885">
    <property type="entry name" value="HAMP"/>
    <property type="match status" value="1"/>
</dbReference>
<dbReference type="Gene3D" id="6.10.340.10">
    <property type="match status" value="1"/>
</dbReference>
<reference evidence="19" key="1">
    <citation type="submission" date="2020-10" db="EMBL/GenBank/DDBJ databases">
        <authorList>
            <person name="Gilroy R."/>
        </authorList>
    </citation>
    <scope>NUCLEOTIDE SEQUENCE</scope>
    <source>
        <strain evidence="19">10669</strain>
    </source>
</reference>
<dbReference type="GO" id="GO:0005524">
    <property type="term" value="F:ATP binding"/>
    <property type="evidence" value="ECO:0007669"/>
    <property type="project" value="UniProtKB-KW"/>
</dbReference>
<evidence type="ECO:0000256" key="12">
    <source>
        <dbReference type="ARBA" id="ARBA00022989"/>
    </source>
</evidence>
<dbReference type="InterPro" id="IPR036890">
    <property type="entry name" value="HATPase_C_sf"/>
</dbReference>
<dbReference type="Pfam" id="PF00672">
    <property type="entry name" value="HAMP"/>
    <property type="match status" value="1"/>
</dbReference>
<keyword evidence="9" id="KW-0547">Nucleotide-binding</keyword>
<dbReference type="InterPro" id="IPR036097">
    <property type="entry name" value="HisK_dim/P_sf"/>
</dbReference>
<dbReference type="Gene3D" id="1.10.287.130">
    <property type="match status" value="1"/>
</dbReference>
<accession>A0A9D1T0N6</accession>
<feature type="domain" description="PAS" evidence="17">
    <location>
        <begin position="247"/>
        <end position="287"/>
    </location>
</feature>
<dbReference type="Pfam" id="PF02518">
    <property type="entry name" value="HATPase_c"/>
    <property type="match status" value="1"/>
</dbReference>
<evidence type="ECO:0000256" key="2">
    <source>
        <dbReference type="ARBA" id="ARBA00004236"/>
    </source>
</evidence>
<evidence type="ECO:0000256" key="7">
    <source>
        <dbReference type="ARBA" id="ARBA00022679"/>
    </source>
</evidence>
<dbReference type="PROSITE" id="PS50109">
    <property type="entry name" value="HIS_KIN"/>
    <property type="match status" value="1"/>
</dbReference>
<dbReference type="GO" id="GO:0000156">
    <property type="term" value="F:phosphorelay response regulator activity"/>
    <property type="evidence" value="ECO:0007669"/>
    <property type="project" value="TreeGrafter"/>
</dbReference>
<organism evidence="19 20">
    <name type="scientific">Candidatus Spyradosoma merdigallinarum</name>
    <dbReference type="NCBI Taxonomy" id="2840950"/>
    <lineage>
        <taxon>Bacteria</taxon>
        <taxon>Pseudomonadati</taxon>
        <taxon>Verrucomicrobiota</taxon>
        <taxon>Opitutia</taxon>
        <taxon>Opitutia incertae sedis</taxon>
        <taxon>Candidatus Spyradosoma</taxon>
    </lineage>
</organism>
<dbReference type="InterPro" id="IPR050351">
    <property type="entry name" value="BphY/WalK/GraS-like"/>
</dbReference>
<evidence type="ECO:0000313" key="20">
    <source>
        <dbReference type="Proteomes" id="UP000886812"/>
    </source>
</evidence>
<dbReference type="CDD" id="cd00075">
    <property type="entry name" value="HATPase"/>
    <property type="match status" value="1"/>
</dbReference>
<proteinExistence type="predicted"/>
<feature type="domain" description="HAMP" evidence="18">
    <location>
        <begin position="190"/>
        <end position="242"/>
    </location>
</feature>
<evidence type="ECO:0000256" key="11">
    <source>
        <dbReference type="ARBA" id="ARBA00022840"/>
    </source>
</evidence>
<dbReference type="CDD" id="cd00082">
    <property type="entry name" value="HisKA"/>
    <property type="match status" value="1"/>
</dbReference>
<evidence type="ECO:0000313" key="19">
    <source>
        <dbReference type="EMBL" id="HIV03968.1"/>
    </source>
</evidence>
<evidence type="ECO:0000256" key="4">
    <source>
        <dbReference type="ARBA" id="ARBA00012438"/>
    </source>
</evidence>
<evidence type="ECO:0000256" key="3">
    <source>
        <dbReference type="ARBA" id="ARBA00004314"/>
    </source>
</evidence>
<dbReference type="CDD" id="cd06225">
    <property type="entry name" value="HAMP"/>
    <property type="match status" value="1"/>
</dbReference>
<evidence type="ECO:0000256" key="15">
    <source>
        <dbReference type="SAM" id="Phobius"/>
    </source>
</evidence>
<evidence type="ECO:0000256" key="8">
    <source>
        <dbReference type="ARBA" id="ARBA00022692"/>
    </source>
</evidence>
<evidence type="ECO:0000259" key="18">
    <source>
        <dbReference type="PROSITE" id="PS50885"/>
    </source>
</evidence>
<dbReference type="SUPFAM" id="SSF55785">
    <property type="entry name" value="PYP-like sensor domain (PAS domain)"/>
    <property type="match status" value="1"/>
</dbReference>
<evidence type="ECO:0000256" key="6">
    <source>
        <dbReference type="ARBA" id="ARBA00022553"/>
    </source>
</evidence>
<evidence type="ECO:0000256" key="13">
    <source>
        <dbReference type="ARBA" id="ARBA00023012"/>
    </source>
</evidence>
<dbReference type="PRINTS" id="PR00344">
    <property type="entry name" value="BCTRLSENSOR"/>
</dbReference>
<evidence type="ECO:0000256" key="10">
    <source>
        <dbReference type="ARBA" id="ARBA00022777"/>
    </source>
</evidence>
<evidence type="ECO:0000256" key="5">
    <source>
        <dbReference type="ARBA" id="ARBA00022475"/>
    </source>
</evidence>
<dbReference type="InterPro" id="IPR003661">
    <property type="entry name" value="HisK_dim/P_dom"/>
</dbReference>
<gene>
    <name evidence="19" type="ORF">IAC75_02320</name>
</gene>
<keyword evidence="7" id="KW-0808">Transferase</keyword>
<keyword evidence="13" id="KW-0902">Two-component regulatory system</keyword>
<dbReference type="SMART" id="SM00387">
    <property type="entry name" value="HATPase_c"/>
    <property type="match status" value="1"/>
</dbReference>
<keyword evidence="5" id="KW-1003">Cell membrane</keyword>
<dbReference type="GO" id="GO:0045121">
    <property type="term" value="C:membrane raft"/>
    <property type="evidence" value="ECO:0007669"/>
    <property type="project" value="UniProtKB-SubCell"/>
</dbReference>
<dbReference type="Gene3D" id="3.30.450.20">
    <property type="entry name" value="PAS domain"/>
    <property type="match status" value="1"/>
</dbReference>
<dbReference type="SUPFAM" id="SSF47384">
    <property type="entry name" value="Homodimeric domain of signal transducing histidine kinase"/>
    <property type="match status" value="1"/>
</dbReference>
<dbReference type="FunFam" id="1.10.287.130:FF:000001">
    <property type="entry name" value="Two-component sensor histidine kinase"/>
    <property type="match status" value="1"/>
</dbReference>
<dbReference type="SMART" id="SM00388">
    <property type="entry name" value="HisKA"/>
    <property type="match status" value="1"/>
</dbReference>
<dbReference type="GO" id="GO:0005886">
    <property type="term" value="C:plasma membrane"/>
    <property type="evidence" value="ECO:0007669"/>
    <property type="project" value="UniProtKB-SubCell"/>
</dbReference>
<name>A0A9D1T0N6_9BACT</name>
<comment type="subcellular location">
    <subcellularLocation>
        <location evidence="2">Cell membrane</location>
    </subcellularLocation>
    <subcellularLocation>
        <location evidence="3">Membrane raft</location>
        <topology evidence="3">Multi-pass membrane protein</topology>
    </subcellularLocation>
</comment>
<dbReference type="InterPro" id="IPR035965">
    <property type="entry name" value="PAS-like_dom_sf"/>
</dbReference>
<dbReference type="GO" id="GO:0000155">
    <property type="term" value="F:phosphorelay sensor kinase activity"/>
    <property type="evidence" value="ECO:0007669"/>
    <property type="project" value="InterPro"/>
</dbReference>
<keyword evidence="6" id="KW-0597">Phosphoprotein</keyword>
<feature type="domain" description="Histidine kinase" evidence="16">
    <location>
        <begin position="368"/>
        <end position="584"/>
    </location>
</feature>
<dbReference type="InterPro" id="IPR004358">
    <property type="entry name" value="Sig_transdc_His_kin-like_C"/>
</dbReference>
<dbReference type="Gene3D" id="3.30.565.10">
    <property type="entry name" value="Histidine kinase-like ATPase, C-terminal domain"/>
    <property type="match status" value="1"/>
</dbReference>
<dbReference type="InterPro" id="IPR003594">
    <property type="entry name" value="HATPase_dom"/>
</dbReference>
<dbReference type="SUPFAM" id="SSF55874">
    <property type="entry name" value="ATPase domain of HSP90 chaperone/DNA topoisomerase II/histidine kinase"/>
    <property type="match status" value="1"/>
</dbReference>
<evidence type="ECO:0000259" key="17">
    <source>
        <dbReference type="PROSITE" id="PS50112"/>
    </source>
</evidence>
<keyword evidence="8 15" id="KW-0812">Transmembrane</keyword>
<comment type="catalytic activity">
    <reaction evidence="1">
        <text>ATP + protein L-histidine = ADP + protein N-phospho-L-histidine.</text>
        <dbReference type="EC" id="2.7.13.3"/>
    </reaction>
</comment>
<dbReference type="PROSITE" id="PS50112">
    <property type="entry name" value="PAS"/>
    <property type="match status" value="1"/>
</dbReference>
<protein>
    <recommendedName>
        <fullName evidence="4">histidine kinase</fullName>
        <ecNumber evidence="4">2.7.13.3</ecNumber>
    </recommendedName>
</protein>
<dbReference type="Proteomes" id="UP000886812">
    <property type="component" value="Unassembled WGS sequence"/>
</dbReference>
<keyword evidence="10" id="KW-0418">Kinase</keyword>
<feature type="transmembrane region" description="Helical" evidence="15">
    <location>
        <begin position="171"/>
        <end position="189"/>
    </location>
</feature>
<evidence type="ECO:0000256" key="14">
    <source>
        <dbReference type="ARBA" id="ARBA00023136"/>
    </source>
</evidence>
<dbReference type="PANTHER" id="PTHR42878">
    <property type="entry name" value="TWO-COMPONENT HISTIDINE KINASE"/>
    <property type="match status" value="1"/>
</dbReference>
<dbReference type="InterPro" id="IPR003660">
    <property type="entry name" value="HAMP_dom"/>
</dbReference>
<sequence length="584" mass="63516">MKSRDKVLFAFPLLLGLLAVISAGTLFFSAGKFEDSYVTSEKRNVMLEAETVADVIRPMLVAGKVDEAAAYCMRFPEKSLRATLVRADGVVIADSDADERELDNHATREEIKRALAGTPNVSSRFSATKNMRMIYCAMPIEIGGRPEFVLRLAIQNREVDAMIAGAKRNTVLALALGVFFSLAIALYIMRRVRIPLEQLQESAQRISRGDLNERISIPEKGLVRELAVTVSRMKELLKSQLDRITAERNGRERLFAALSEAVLLFSESGEAVYFNSAARRIFGIDPSASKFDLSRCGSPELISLADGAFREGRAIEAEITLENDGATRTLLAKGGVLSHDGARRLLLTITDLTNLRRLESFRSDFVANVSHEIKTPLTGILGAVDALESGALDDPALREKFLGILSKQAKRLNALVQDVLSLAAIEQQQVSGEKEMLPFRLDAAVENAVNFCQSRAEAAGTTLKITANDPAEIKGDSRLIEQAVINLIGNALKYSGSPTVEISLRKTDDAAEIAVRDFGVGIAPEHCARIFERFYSADKAHSRELGGTGLGLAIVKHIARLFGGNASVESAPGKGSIFRITLPL</sequence>
<evidence type="ECO:0000259" key="16">
    <source>
        <dbReference type="PROSITE" id="PS50109"/>
    </source>
</evidence>